<dbReference type="Proteomes" id="UP000269331">
    <property type="component" value="Chromosome"/>
</dbReference>
<name>A0A2Z5U3I8_9STRE</name>
<dbReference type="InterPro" id="IPR021512">
    <property type="entry name" value="DUF3173"/>
</dbReference>
<gene>
    <name evidence="2" type="ORF">SR187_4925</name>
</gene>
<feature type="region of interest" description="Disordered" evidence="1">
    <location>
        <begin position="1"/>
        <end position="43"/>
    </location>
</feature>
<accession>A0A2Z5U3I8</accession>
<organism evidence="2 3">
    <name type="scientific">Streptococcus ruminantium</name>
    <dbReference type="NCBI Taxonomy" id="1917441"/>
    <lineage>
        <taxon>Bacteria</taxon>
        <taxon>Bacillati</taxon>
        <taxon>Bacillota</taxon>
        <taxon>Bacilli</taxon>
        <taxon>Lactobacillales</taxon>
        <taxon>Streptococcaceae</taxon>
        <taxon>Streptococcus</taxon>
    </lineage>
</organism>
<evidence type="ECO:0000313" key="3">
    <source>
        <dbReference type="Proteomes" id="UP000269331"/>
    </source>
</evidence>
<protein>
    <submittedName>
        <fullName evidence="2">DUF3173 domain-containing protein</fullName>
    </submittedName>
</protein>
<reference evidence="2 3" key="1">
    <citation type="journal article" date="2018" name="Genome Biol. Evol.">
        <title>Complete Genome Sequence of Streptococcus ruminantium sp. nov. GUT-187T (=DSM 104980T =JCM 31869T), the Type Strain of S. ruminantium, and Comparison with Genome Sequences of Streptococcus suis Strains.</title>
        <authorList>
            <person name="Tohya M."/>
            <person name="Sekizaki T."/>
            <person name="Miyoshi-Akiyama T."/>
        </authorList>
    </citation>
    <scope>NUCLEOTIDE SEQUENCE [LARGE SCALE GENOMIC DNA]</scope>
    <source>
        <strain evidence="2 3">GUT187T</strain>
    </source>
</reference>
<dbReference type="AlphaFoldDB" id="A0A2Z5U3I8"/>
<feature type="compositionally biased region" description="Basic and acidic residues" evidence="1">
    <location>
        <begin position="1"/>
        <end position="11"/>
    </location>
</feature>
<evidence type="ECO:0000313" key="2">
    <source>
        <dbReference type="EMBL" id="BBA92593.1"/>
    </source>
</evidence>
<proteinExistence type="predicted"/>
<evidence type="ECO:0000256" key="1">
    <source>
        <dbReference type="SAM" id="MobiDB-lite"/>
    </source>
</evidence>
<dbReference type="KEGG" id="srq:SR187_4925"/>
<dbReference type="EMBL" id="AP018400">
    <property type="protein sequence ID" value="BBA92593.1"/>
    <property type="molecule type" value="Genomic_DNA"/>
</dbReference>
<dbReference type="Pfam" id="PF11372">
    <property type="entry name" value="DUF3173"/>
    <property type="match status" value="1"/>
</dbReference>
<sequence>MTTNKDNDTSERSGCQRKRTAGEMPMNDLTNHTHGGNNFFDRSGGMKTVTYKNLMNIGFPEHTARNIIREAKRIAVKKFEEARKVDHNAVQLSKSPFDNRRLGIAPKDIVEELIGISLSEDNLESEN</sequence>